<sequence length="127" mass="14218">MSDLVEVFGNIEGAELRVVATLGSLDYEIEFIRDDVDRMYDGGEFDRAHRDLVANQVSADDFKRAVEIGDLECQLLLYEETIVFLFPSSRYEGIFASFDRRKPFPLLEVVDHAGTIPHLSDAASDGG</sequence>
<name>A0A9Q4KZA3_9EURY</name>
<gene>
    <name evidence="1" type="ORF">NDI89_02720</name>
</gene>
<accession>A0A9Q4KZA3</accession>
<organism evidence="1 2">
    <name type="scientific">Natrinema salsiterrestre</name>
    <dbReference type="NCBI Taxonomy" id="2950540"/>
    <lineage>
        <taxon>Archaea</taxon>
        <taxon>Methanobacteriati</taxon>
        <taxon>Methanobacteriota</taxon>
        <taxon>Stenosarchaea group</taxon>
        <taxon>Halobacteria</taxon>
        <taxon>Halobacteriales</taxon>
        <taxon>Natrialbaceae</taxon>
        <taxon>Natrinema</taxon>
    </lineage>
</organism>
<dbReference type="EMBL" id="JAMQOT010000001">
    <property type="protein sequence ID" value="MDF9744489.1"/>
    <property type="molecule type" value="Genomic_DNA"/>
</dbReference>
<protein>
    <submittedName>
        <fullName evidence="1">Uncharacterized protein</fullName>
    </submittedName>
</protein>
<dbReference type="Pfam" id="PF24366">
    <property type="entry name" value="DUF7522"/>
    <property type="match status" value="1"/>
</dbReference>
<keyword evidence="2" id="KW-1185">Reference proteome</keyword>
<dbReference type="RefSeq" id="WP_277519981.1">
    <property type="nucleotide sequence ID" value="NZ_JAMQOT010000001.1"/>
</dbReference>
<evidence type="ECO:0000313" key="1">
    <source>
        <dbReference type="EMBL" id="MDF9744489.1"/>
    </source>
</evidence>
<dbReference type="InterPro" id="IPR055944">
    <property type="entry name" value="DUF7522"/>
</dbReference>
<comment type="caution">
    <text evidence="1">The sequence shown here is derived from an EMBL/GenBank/DDBJ whole genome shotgun (WGS) entry which is preliminary data.</text>
</comment>
<reference evidence="1" key="1">
    <citation type="submission" date="2022-06" db="EMBL/GenBank/DDBJ databases">
        <title>Natrinema sp. a new haloarchaeum isolate from saline soil.</title>
        <authorList>
            <person name="Strakova D."/>
            <person name="Galisteo C."/>
            <person name="Sanchez-Porro C."/>
            <person name="Ventosa A."/>
        </authorList>
    </citation>
    <scope>NUCLEOTIDE SEQUENCE</scope>
    <source>
        <strain evidence="1">S1CR25-10</strain>
    </source>
</reference>
<dbReference type="AlphaFoldDB" id="A0A9Q4KZA3"/>
<dbReference type="Proteomes" id="UP001154061">
    <property type="component" value="Unassembled WGS sequence"/>
</dbReference>
<proteinExistence type="predicted"/>
<evidence type="ECO:0000313" key="2">
    <source>
        <dbReference type="Proteomes" id="UP001154061"/>
    </source>
</evidence>